<organism evidence="3 4">
    <name type="scientific">Helicocarpus griseus UAMH5409</name>
    <dbReference type="NCBI Taxonomy" id="1447875"/>
    <lineage>
        <taxon>Eukaryota</taxon>
        <taxon>Fungi</taxon>
        <taxon>Dikarya</taxon>
        <taxon>Ascomycota</taxon>
        <taxon>Pezizomycotina</taxon>
        <taxon>Eurotiomycetes</taxon>
        <taxon>Eurotiomycetidae</taxon>
        <taxon>Onygenales</taxon>
        <taxon>Ajellomycetaceae</taxon>
        <taxon>Helicocarpus</taxon>
    </lineage>
</organism>
<evidence type="ECO:0000313" key="3">
    <source>
        <dbReference type="EMBL" id="PGH13690.1"/>
    </source>
</evidence>
<dbReference type="AlphaFoldDB" id="A0A2B7XXD5"/>
<comment type="caution">
    <text evidence="3">The sequence shown here is derived from an EMBL/GenBank/DDBJ whole genome shotgun (WGS) entry which is preliminary data.</text>
</comment>
<dbReference type="Proteomes" id="UP000223968">
    <property type="component" value="Unassembled WGS sequence"/>
</dbReference>
<dbReference type="STRING" id="1447875.A0A2B7XXD5"/>
<dbReference type="EMBL" id="PDNB01000043">
    <property type="protein sequence ID" value="PGH13690.1"/>
    <property type="molecule type" value="Genomic_DNA"/>
</dbReference>
<dbReference type="OrthoDB" id="5215637at2759"/>
<gene>
    <name evidence="3" type="ORF">AJ79_03541</name>
</gene>
<evidence type="ECO:0000313" key="4">
    <source>
        <dbReference type="Proteomes" id="UP000223968"/>
    </source>
</evidence>
<keyword evidence="2" id="KW-1133">Transmembrane helix</keyword>
<keyword evidence="2" id="KW-0812">Transmembrane</keyword>
<keyword evidence="4" id="KW-1185">Reference proteome</keyword>
<proteinExistence type="predicted"/>
<feature type="transmembrane region" description="Helical" evidence="2">
    <location>
        <begin position="177"/>
        <end position="199"/>
    </location>
</feature>
<keyword evidence="2" id="KW-0472">Membrane</keyword>
<evidence type="ECO:0000256" key="1">
    <source>
        <dbReference type="SAM" id="MobiDB-lite"/>
    </source>
</evidence>
<sequence length="257" mass="27550">MSAPPEQQPCFPDKPSSPCCGIAKKNSDPNDICTASGLCYIQAEPYTGQILQNTCTDWQSPECLDICPQEMKPNHGIHILPCPDISNKHWCCSVSGANCCRDAFEVDIGALLLPSSNSSSPSSSPSRSAPITPSPSSSITLFTASNGAVTTITSMPENNNGNPALNDQCPPDSKANAVTVGVGSGLGACVFSMLIAIWLQRRAYRRKLFRMEESVKESRQATSLTTSAPHPYERVMYAQPAELPFNSIVHEIGSGRK</sequence>
<protein>
    <recommendedName>
        <fullName evidence="5">Mid2 domain-containing protein</fullName>
    </recommendedName>
</protein>
<accession>A0A2B7XXD5</accession>
<evidence type="ECO:0000256" key="2">
    <source>
        <dbReference type="SAM" id="Phobius"/>
    </source>
</evidence>
<feature type="region of interest" description="Disordered" evidence="1">
    <location>
        <begin position="115"/>
        <end position="137"/>
    </location>
</feature>
<evidence type="ECO:0008006" key="5">
    <source>
        <dbReference type="Google" id="ProtNLM"/>
    </source>
</evidence>
<reference evidence="3 4" key="1">
    <citation type="submission" date="2017-10" db="EMBL/GenBank/DDBJ databases">
        <title>Comparative genomics in systemic dimorphic fungi from Ajellomycetaceae.</title>
        <authorList>
            <person name="Munoz J.F."/>
            <person name="Mcewen J.G."/>
            <person name="Clay O.K."/>
            <person name="Cuomo C.A."/>
        </authorList>
    </citation>
    <scope>NUCLEOTIDE SEQUENCE [LARGE SCALE GENOMIC DNA]</scope>
    <source>
        <strain evidence="3 4">UAMH5409</strain>
    </source>
</reference>
<name>A0A2B7XXD5_9EURO</name>